<dbReference type="Proteomes" id="UP000756132">
    <property type="component" value="Chromosome 6"/>
</dbReference>
<dbReference type="SUPFAM" id="SSF51197">
    <property type="entry name" value="Clavaminate synthase-like"/>
    <property type="match status" value="1"/>
</dbReference>
<dbReference type="EMBL" id="CP090168">
    <property type="protein sequence ID" value="UJO19286.1"/>
    <property type="molecule type" value="Genomic_DNA"/>
</dbReference>
<dbReference type="InterPro" id="IPR051323">
    <property type="entry name" value="AtsK-like"/>
</dbReference>
<comment type="cofactor">
    <cofactor evidence="1">
        <name>Fe(2+)</name>
        <dbReference type="ChEBI" id="CHEBI:29033"/>
    </cofactor>
</comment>
<dbReference type="GO" id="GO:0005737">
    <property type="term" value="C:cytoplasm"/>
    <property type="evidence" value="ECO:0007669"/>
    <property type="project" value="TreeGrafter"/>
</dbReference>
<organism evidence="8 9">
    <name type="scientific">Passalora fulva</name>
    <name type="common">Tomato leaf mold</name>
    <name type="synonym">Cladosporium fulvum</name>
    <dbReference type="NCBI Taxonomy" id="5499"/>
    <lineage>
        <taxon>Eukaryota</taxon>
        <taxon>Fungi</taxon>
        <taxon>Dikarya</taxon>
        <taxon>Ascomycota</taxon>
        <taxon>Pezizomycotina</taxon>
        <taxon>Dothideomycetes</taxon>
        <taxon>Dothideomycetidae</taxon>
        <taxon>Mycosphaerellales</taxon>
        <taxon>Mycosphaerellaceae</taxon>
        <taxon>Fulvia</taxon>
    </lineage>
</organism>
<evidence type="ECO:0000313" key="8">
    <source>
        <dbReference type="EMBL" id="UJO19286.1"/>
    </source>
</evidence>
<keyword evidence="5" id="KW-0560">Oxidoreductase</keyword>
<dbReference type="PANTHER" id="PTHR30468">
    <property type="entry name" value="ALPHA-KETOGLUTARATE-DEPENDENT SULFONATE DIOXYGENASE"/>
    <property type="match status" value="1"/>
</dbReference>
<evidence type="ECO:0000256" key="5">
    <source>
        <dbReference type="ARBA" id="ARBA00023002"/>
    </source>
</evidence>
<evidence type="ECO:0000256" key="1">
    <source>
        <dbReference type="ARBA" id="ARBA00001954"/>
    </source>
</evidence>
<dbReference type="GO" id="GO:0046872">
    <property type="term" value="F:metal ion binding"/>
    <property type="evidence" value="ECO:0007669"/>
    <property type="project" value="UniProtKB-KW"/>
</dbReference>
<evidence type="ECO:0000256" key="6">
    <source>
        <dbReference type="ARBA" id="ARBA00023004"/>
    </source>
</evidence>
<reference evidence="8" key="2">
    <citation type="journal article" date="2022" name="Microb. Genom.">
        <title>A chromosome-scale genome assembly of the tomato pathogen Cladosporium fulvum reveals a compartmentalized genome architecture and the presence of a dispensable chromosome.</title>
        <authorList>
            <person name="Zaccaron A.Z."/>
            <person name="Chen L.H."/>
            <person name="Samaras A."/>
            <person name="Stergiopoulos I."/>
        </authorList>
    </citation>
    <scope>NUCLEOTIDE SEQUENCE</scope>
    <source>
        <strain evidence="8">Race5_Kim</strain>
    </source>
</reference>
<dbReference type="InterPro" id="IPR042098">
    <property type="entry name" value="TauD-like_sf"/>
</dbReference>
<comment type="similarity">
    <text evidence="2">Belongs to the TfdA dioxygenase family.</text>
</comment>
<sequence>MGLRLRHPVGLLRACRRNTSSSSRSFATAIQDGLQVKPIAGSLGAQITGIDLRSITEKQTREVREAWLKHKVIFLRRHELDPGQYLNFARTIGKPSPYPMVPGIEGYPDITHVLKREHETTNFGGIWHSDTV</sequence>
<feature type="domain" description="TauD/TfdA-like" evidence="7">
    <location>
        <begin position="35"/>
        <end position="131"/>
    </location>
</feature>
<dbReference type="OrthoDB" id="10257314at2759"/>
<keyword evidence="6" id="KW-0408">Iron</keyword>
<keyword evidence="3" id="KW-0479">Metal-binding</keyword>
<keyword evidence="9" id="KW-1185">Reference proteome</keyword>
<keyword evidence="4" id="KW-0223">Dioxygenase</keyword>
<evidence type="ECO:0000256" key="3">
    <source>
        <dbReference type="ARBA" id="ARBA00022723"/>
    </source>
</evidence>
<dbReference type="RefSeq" id="XP_047763652.1">
    <property type="nucleotide sequence ID" value="XM_047905885.1"/>
</dbReference>
<protein>
    <submittedName>
        <fullName evidence="8">(R)-phenoxypropionate/alpha-ketoglutarate-dioxygenase</fullName>
    </submittedName>
</protein>
<dbReference type="Pfam" id="PF02668">
    <property type="entry name" value="TauD"/>
    <property type="match status" value="1"/>
</dbReference>
<evidence type="ECO:0000256" key="4">
    <source>
        <dbReference type="ARBA" id="ARBA00022964"/>
    </source>
</evidence>
<dbReference type="InterPro" id="IPR003819">
    <property type="entry name" value="TauD/TfdA-like"/>
</dbReference>
<evidence type="ECO:0000313" key="9">
    <source>
        <dbReference type="Proteomes" id="UP000756132"/>
    </source>
</evidence>
<dbReference type="PANTHER" id="PTHR30468:SF1">
    <property type="entry name" value="ALPHA-KETOGLUTARATE-DEPENDENT SULFONATE DIOXYGENASE"/>
    <property type="match status" value="1"/>
</dbReference>
<dbReference type="GO" id="GO:0016706">
    <property type="term" value="F:2-oxoglutarate-dependent dioxygenase activity"/>
    <property type="evidence" value="ECO:0007669"/>
    <property type="project" value="TreeGrafter"/>
</dbReference>
<dbReference type="GeneID" id="71986615"/>
<evidence type="ECO:0000259" key="7">
    <source>
        <dbReference type="Pfam" id="PF02668"/>
    </source>
</evidence>
<accession>A0A9Q8UR29</accession>
<dbReference type="Gene3D" id="3.60.130.10">
    <property type="entry name" value="Clavaminate synthase-like"/>
    <property type="match status" value="1"/>
</dbReference>
<reference evidence="8" key="1">
    <citation type="submission" date="2021-12" db="EMBL/GenBank/DDBJ databases">
        <authorList>
            <person name="Zaccaron A."/>
            <person name="Stergiopoulos I."/>
        </authorList>
    </citation>
    <scope>NUCLEOTIDE SEQUENCE</scope>
    <source>
        <strain evidence="8">Race5_Kim</strain>
    </source>
</reference>
<proteinExistence type="inferred from homology"/>
<dbReference type="KEGG" id="ffu:CLAFUR5_06737"/>
<gene>
    <name evidence="8" type="ORF">CLAFUR5_06737</name>
</gene>
<name>A0A9Q8UR29_PASFU</name>
<evidence type="ECO:0000256" key="2">
    <source>
        <dbReference type="ARBA" id="ARBA00005896"/>
    </source>
</evidence>
<dbReference type="AlphaFoldDB" id="A0A9Q8UR29"/>